<accession>A0AAQ4E1B1</accession>
<gene>
    <name evidence="1" type="ORF">V5799_015033</name>
</gene>
<evidence type="ECO:0000313" key="2">
    <source>
        <dbReference type="Proteomes" id="UP001321473"/>
    </source>
</evidence>
<sequence length="308" mass="34095">MTAVDLAQLRLRLDELTPLDISSLDDARLTWLPPLQHLARRRAVTEIVNALQAMKSRSQRLQRVAEFYCWLVQRHDISPWTPFRFKRSSLLADFARVLTRLASVLRGRGYDVALAWTADGGTVYACLLTQDIERELIPEHQVSFVALWPGLPLLAVHAPENRTKPSVLRALDAALGGEPAELLAAPPGGLGTTLRACFPHLSLKVRDSALNVPGEARLADRAVSHGDEDEQRLEKWHAALAGLGSSLCPVDDTYSITDGKGTWVHFEGPGLFEKLRKLYVSGIEAVISKPMLPAFLGKHHHVVDYISE</sequence>
<proteinExistence type="predicted"/>
<dbReference type="Proteomes" id="UP001321473">
    <property type="component" value="Unassembled WGS sequence"/>
</dbReference>
<reference evidence="1 2" key="1">
    <citation type="journal article" date="2023" name="Arcadia Sci">
        <title>De novo assembly of a long-read Amblyomma americanum tick genome.</title>
        <authorList>
            <person name="Chou S."/>
            <person name="Poskanzer K.E."/>
            <person name="Rollins M."/>
            <person name="Thuy-Boun P.S."/>
        </authorList>
    </citation>
    <scope>NUCLEOTIDE SEQUENCE [LARGE SCALE GENOMIC DNA]</scope>
    <source>
        <strain evidence="1">F_SG_1</strain>
        <tissue evidence="1">Salivary glands</tissue>
    </source>
</reference>
<dbReference type="AlphaFoldDB" id="A0AAQ4E1B1"/>
<organism evidence="1 2">
    <name type="scientific">Amblyomma americanum</name>
    <name type="common">Lone star tick</name>
    <dbReference type="NCBI Taxonomy" id="6943"/>
    <lineage>
        <taxon>Eukaryota</taxon>
        <taxon>Metazoa</taxon>
        <taxon>Ecdysozoa</taxon>
        <taxon>Arthropoda</taxon>
        <taxon>Chelicerata</taxon>
        <taxon>Arachnida</taxon>
        <taxon>Acari</taxon>
        <taxon>Parasitiformes</taxon>
        <taxon>Ixodida</taxon>
        <taxon>Ixodoidea</taxon>
        <taxon>Ixodidae</taxon>
        <taxon>Amblyomminae</taxon>
        <taxon>Amblyomma</taxon>
    </lineage>
</organism>
<comment type="caution">
    <text evidence="1">The sequence shown here is derived from an EMBL/GenBank/DDBJ whole genome shotgun (WGS) entry which is preliminary data.</text>
</comment>
<protein>
    <submittedName>
        <fullName evidence="1">Uncharacterized protein</fullName>
    </submittedName>
</protein>
<keyword evidence="2" id="KW-1185">Reference proteome</keyword>
<evidence type="ECO:0000313" key="1">
    <source>
        <dbReference type="EMBL" id="KAK8768501.1"/>
    </source>
</evidence>
<dbReference type="EMBL" id="JARKHS020023825">
    <property type="protein sequence ID" value="KAK8768501.1"/>
    <property type="molecule type" value="Genomic_DNA"/>
</dbReference>
<name>A0AAQ4E1B1_AMBAM</name>